<name>A0ABS5W0L9_9BACT</name>
<keyword evidence="3" id="KW-1185">Reference proteome</keyword>
<reference evidence="2 3" key="1">
    <citation type="submission" date="2021-05" db="EMBL/GenBank/DDBJ databases">
        <title>A Polyphasic approach of four new species of the genus Ohtaekwangia: Ohtaekwangia histidinii sp. nov., Ohtaekwangia cretensis sp. nov., Ohtaekwangia indiensis sp. nov., Ohtaekwangia reichenbachii sp. nov. from diverse environment.</title>
        <authorList>
            <person name="Octaviana S."/>
        </authorList>
    </citation>
    <scope>NUCLEOTIDE SEQUENCE [LARGE SCALE GENOMIC DNA]</scope>
    <source>
        <strain evidence="2 3">PWU20</strain>
    </source>
</reference>
<dbReference type="Gene3D" id="1.10.390.10">
    <property type="entry name" value="Neutral Protease Domain 2"/>
    <property type="match status" value="1"/>
</dbReference>
<organism evidence="2 3">
    <name type="scientific">Chryseosolibacter indicus</name>
    <dbReference type="NCBI Taxonomy" id="2782351"/>
    <lineage>
        <taxon>Bacteria</taxon>
        <taxon>Pseudomonadati</taxon>
        <taxon>Bacteroidota</taxon>
        <taxon>Cytophagia</taxon>
        <taxon>Cytophagales</taxon>
        <taxon>Chryseotaleaceae</taxon>
        <taxon>Chryseosolibacter</taxon>
    </lineage>
</organism>
<comment type="caution">
    <text evidence="2">The sequence shown here is derived from an EMBL/GenBank/DDBJ whole genome shotgun (WGS) entry which is preliminary data.</text>
</comment>
<protein>
    <submittedName>
        <fullName evidence="2">M1 family metallopeptidase</fullName>
    </submittedName>
</protein>
<dbReference type="EMBL" id="JAHESD010000069">
    <property type="protein sequence ID" value="MBT1705826.1"/>
    <property type="molecule type" value="Genomic_DNA"/>
</dbReference>
<dbReference type="InterPro" id="IPR027268">
    <property type="entry name" value="Peptidase_M4/M1_CTD_sf"/>
</dbReference>
<evidence type="ECO:0000313" key="3">
    <source>
        <dbReference type="Proteomes" id="UP000772618"/>
    </source>
</evidence>
<gene>
    <name evidence="2" type="ORF">KK060_21225</name>
</gene>
<proteinExistence type="predicted"/>
<feature type="domain" description="Peptidase M1 membrane alanine aminopeptidase" evidence="1">
    <location>
        <begin position="361"/>
        <end position="511"/>
    </location>
</feature>
<dbReference type="RefSeq" id="WP_254156036.1">
    <property type="nucleotide sequence ID" value="NZ_JAHESD010000069.1"/>
</dbReference>
<sequence>MEGYSQKSLPVSANFKNSYRHQVRDTSGLPGHNYWQNRADYIIDVHFSPETRVISGSVLIQYQNNSPDTLTKIVFKLYPNLYKTESVRSKPIRLQDLGDGLIIDSMLLDNLVVEPSRLSVRGTNMTIKEVVVPPGGRLQVKMKYSYTLNQSSFIRTGQVDTGAFVIAYFFPRITVYDDIDGWNEYPYLGYEEFYNDYGNFDVNITVPDNYQVWCTGSLSNTNEVFDEHYAQRIAAAERSDSVVDVITKADLTHGSICKQNGFNTWRFQAADVPDVAFCVSNHYVWKSASVVVDSMSNRRVRVDAIYNPDHKQYNPVINYAVRTVKAMSYTFPAVPFPYTHISIFDGLDAMEYPMMVNNLPWNTAQEVVELTAHEIFHTLFPFYVGTNETKYSFMDEGLATLAEFTLHPLIAPEVPLVYDISVVNEVSGTDYDYPIITLTPQLHAKSRYVNKDLKPALGFYYVKEMLGEKKFSEALRFFIMHWKGKHPSPYDLFNCINTATGDNLNWFWEDWFLNKISPDLSIGSVNRKKDEYAIEIRKLGNGIVPIHLRLYFEDGSDKFVTKHISCWSNKNDVYTMKIRTKIPVTKITLGGDYDVDIDKTNNVWEAKGRMR</sequence>
<dbReference type="Proteomes" id="UP000772618">
    <property type="component" value="Unassembled WGS sequence"/>
</dbReference>
<dbReference type="Pfam" id="PF01433">
    <property type="entry name" value="Peptidase_M1"/>
    <property type="match status" value="1"/>
</dbReference>
<accession>A0ABS5W0L9</accession>
<evidence type="ECO:0000259" key="1">
    <source>
        <dbReference type="Pfam" id="PF01433"/>
    </source>
</evidence>
<evidence type="ECO:0000313" key="2">
    <source>
        <dbReference type="EMBL" id="MBT1705826.1"/>
    </source>
</evidence>
<dbReference type="SUPFAM" id="SSF55486">
    <property type="entry name" value="Metalloproteases ('zincins'), catalytic domain"/>
    <property type="match status" value="1"/>
</dbReference>
<dbReference type="CDD" id="cd09604">
    <property type="entry name" value="M1_APN_like"/>
    <property type="match status" value="1"/>
</dbReference>
<dbReference type="InterPro" id="IPR014782">
    <property type="entry name" value="Peptidase_M1_dom"/>
</dbReference>